<evidence type="ECO:0000313" key="7">
    <source>
        <dbReference type="EMBL" id="AHK80323.1"/>
    </source>
</evidence>
<evidence type="ECO:0000256" key="3">
    <source>
        <dbReference type="ARBA" id="ARBA00022756"/>
    </source>
</evidence>
<evidence type="ECO:0000313" key="8">
    <source>
        <dbReference type="Proteomes" id="UP000019442"/>
    </source>
</evidence>
<feature type="active site" description="Nucleophile" evidence="5">
    <location>
        <position position="94"/>
    </location>
</feature>
<evidence type="ECO:0000256" key="1">
    <source>
        <dbReference type="ARBA" id="ARBA00022487"/>
    </source>
</evidence>
<comment type="pathway">
    <text evidence="5">Cofactor biosynthesis; biotin biosynthesis.</text>
</comment>
<dbReference type="InterPro" id="IPR029058">
    <property type="entry name" value="AB_hydrolase_fold"/>
</dbReference>
<dbReference type="Pfam" id="PF12697">
    <property type="entry name" value="Abhydrolase_6"/>
    <property type="match status" value="1"/>
</dbReference>
<dbReference type="KEGG" id="hhc:M911_15515"/>
<dbReference type="AlphaFoldDB" id="W8KMB4"/>
<dbReference type="GO" id="GO:0090499">
    <property type="term" value="F:pimelyl-[acyl-carrier protein] methyl ester esterase activity"/>
    <property type="evidence" value="ECO:0007669"/>
    <property type="project" value="UniProtKB-EC"/>
</dbReference>
<comment type="catalytic activity">
    <reaction evidence="5">
        <text>6-carboxyhexanoyl-[ACP] methyl ester + H2O = 6-carboxyhexanoyl-[ACP] + methanol + H(+)</text>
        <dbReference type="Rhea" id="RHEA:42700"/>
        <dbReference type="Rhea" id="RHEA-COMP:9955"/>
        <dbReference type="Rhea" id="RHEA-COMP:10186"/>
        <dbReference type="ChEBI" id="CHEBI:15377"/>
        <dbReference type="ChEBI" id="CHEBI:15378"/>
        <dbReference type="ChEBI" id="CHEBI:17790"/>
        <dbReference type="ChEBI" id="CHEBI:78846"/>
        <dbReference type="ChEBI" id="CHEBI:82735"/>
        <dbReference type="EC" id="3.1.1.85"/>
    </reaction>
</comment>
<dbReference type="Proteomes" id="UP000019442">
    <property type="component" value="Chromosome"/>
</dbReference>
<feature type="active site" evidence="5">
    <location>
        <position position="219"/>
    </location>
</feature>
<name>W8KMB4_9GAMM</name>
<dbReference type="InterPro" id="IPR010076">
    <property type="entry name" value="BioH"/>
</dbReference>
<dbReference type="HOGENOM" id="CLU_020336_12_2_6"/>
<dbReference type="EC" id="3.1.1.85" evidence="5"/>
<dbReference type="PANTHER" id="PTHR43194:SF2">
    <property type="entry name" value="PEROXISOMAL MEMBRANE PROTEIN LPX1"/>
    <property type="match status" value="1"/>
</dbReference>
<accession>W8KMB4</accession>
<reference evidence="8" key="2">
    <citation type="submission" date="2014-02" db="EMBL/GenBank/DDBJ databases">
        <title>Draft Genome Sequence of extremely halophilic bacteria Halorhodospira halochloris.</title>
        <authorList>
            <person name="Singh K.S."/>
        </authorList>
    </citation>
    <scope>NUCLEOTIDE SEQUENCE [LARGE SCALE GENOMIC DNA]</scope>
    <source>
        <strain evidence="8">A</strain>
    </source>
</reference>
<comment type="subcellular location">
    <subcellularLocation>
        <location evidence="5">Cytoplasm</location>
    </subcellularLocation>
</comment>
<dbReference type="EMBL" id="CP007268">
    <property type="protein sequence ID" value="AHK80323.1"/>
    <property type="molecule type" value="Genomic_DNA"/>
</dbReference>
<sequence length="267" mass="28590">MQAGVLKTKSGKGGCPLVTLIHGWGLNAGVWDDLVPALQDAGPVRAVDLPGHGRLAGEGSLGELDEVADRVVAAAQAPDVDSPESDALTLIGWSLGALVAIRAASRHPDRVQKVILVAGTPRFVQGEGWPQAMRGPVLDAFAQGLAANYRTTLNRFLALQFHGLDNAQDALRGLRARLLSDPPAEQALHEGLDWLRHLDLRDELAALECPVHAILGEYDTLVPAGVGEQLRALRPDMKTPVIERAGHAPFLSRPQAFEETLRSLLHD</sequence>
<evidence type="ECO:0000256" key="5">
    <source>
        <dbReference type="HAMAP-Rule" id="MF_01260"/>
    </source>
</evidence>
<dbReference type="RefSeq" id="WP_025282866.1">
    <property type="nucleotide sequence ID" value="NZ_CP007268.1"/>
</dbReference>
<reference evidence="7 8" key="1">
    <citation type="journal article" date="2014" name="J Genomics">
        <title>Draft Genome Sequence of the Extremely Halophilic Phototrophic Purple Sulfur Bacterium Halorhodospira halochloris.</title>
        <authorList>
            <person name="Singh K.S."/>
            <person name="Kirksey J."/>
            <person name="Hoff W.D."/>
            <person name="Deole R."/>
        </authorList>
    </citation>
    <scope>NUCLEOTIDE SEQUENCE [LARGE SCALE GENOMIC DNA]</scope>
    <source>
        <strain evidence="7 8">A</strain>
    </source>
</reference>
<proteinExistence type="inferred from homology"/>
<dbReference type="InterPro" id="IPR000073">
    <property type="entry name" value="AB_hydrolase_1"/>
</dbReference>
<comment type="function">
    <text evidence="5">The physiological role of BioH is to remove the methyl group introduced by BioC when the pimeloyl moiety is complete. It allows to synthesize pimeloyl-ACP via the fatty acid synthetic pathway through the hydrolysis of the ester bonds of pimeloyl-ACP esters.</text>
</comment>
<feature type="binding site" evidence="5">
    <location>
        <position position="247"/>
    </location>
    <ligand>
        <name>substrate</name>
    </ligand>
</feature>
<dbReference type="Gene3D" id="3.40.50.1820">
    <property type="entry name" value="alpha/beta hydrolase"/>
    <property type="match status" value="1"/>
</dbReference>
<keyword evidence="1 5" id="KW-0719">Serine esterase</keyword>
<dbReference type="SUPFAM" id="SSF53474">
    <property type="entry name" value="alpha/beta-Hydrolases"/>
    <property type="match status" value="1"/>
</dbReference>
<feature type="domain" description="AB hydrolase-1" evidence="6">
    <location>
        <begin position="20"/>
        <end position="259"/>
    </location>
</feature>
<dbReference type="HAMAP" id="MF_01260">
    <property type="entry name" value="Carboxylester"/>
    <property type="match status" value="1"/>
</dbReference>
<evidence type="ECO:0000256" key="2">
    <source>
        <dbReference type="ARBA" id="ARBA00022490"/>
    </source>
</evidence>
<dbReference type="InterPro" id="IPR050228">
    <property type="entry name" value="Carboxylesterase_BioH"/>
</dbReference>
<dbReference type="PRINTS" id="PR00111">
    <property type="entry name" value="ABHYDROLASE"/>
</dbReference>
<keyword evidence="4 5" id="KW-0378">Hydrolase</keyword>
<feature type="binding site" evidence="5">
    <location>
        <begin position="94"/>
        <end position="95"/>
    </location>
    <ligand>
        <name>substrate</name>
    </ligand>
</feature>
<organism evidence="7 8">
    <name type="scientific">Ectothiorhodospira haloalkaliphila</name>
    <dbReference type="NCBI Taxonomy" id="421628"/>
    <lineage>
        <taxon>Bacteria</taxon>
        <taxon>Pseudomonadati</taxon>
        <taxon>Pseudomonadota</taxon>
        <taxon>Gammaproteobacteria</taxon>
        <taxon>Chromatiales</taxon>
        <taxon>Ectothiorhodospiraceae</taxon>
        <taxon>Ectothiorhodospira</taxon>
    </lineage>
</organism>
<dbReference type="PANTHER" id="PTHR43194">
    <property type="entry name" value="HYDROLASE ALPHA/BETA FOLD FAMILY"/>
    <property type="match status" value="1"/>
</dbReference>
<dbReference type="GO" id="GO:0009102">
    <property type="term" value="P:biotin biosynthetic process"/>
    <property type="evidence" value="ECO:0007669"/>
    <property type="project" value="UniProtKB-UniRule"/>
</dbReference>
<keyword evidence="8" id="KW-1185">Reference proteome</keyword>
<gene>
    <name evidence="5" type="primary">bioH</name>
    <name evidence="7" type="ORF">M911_15515</name>
</gene>
<dbReference type="NCBIfam" id="TIGR01738">
    <property type="entry name" value="bioH"/>
    <property type="match status" value="1"/>
</dbReference>
<dbReference type="OrthoDB" id="9780744at2"/>
<feature type="active site" evidence="5">
    <location>
        <position position="247"/>
    </location>
</feature>
<evidence type="ECO:0000259" key="6">
    <source>
        <dbReference type="Pfam" id="PF12697"/>
    </source>
</evidence>
<comment type="similarity">
    <text evidence="5">Belongs to the AB hydrolase superfamily. Carboxylesterase BioH family.</text>
</comment>
<protein>
    <recommendedName>
        <fullName evidence="5">Pimeloyl-[acyl-carrier protein] methyl ester esterase</fullName>
        <ecNumber evidence="5">3.1.1.85</ecNumber>
    </recommendedName>
    <alternativeName>
        <fullName evidence="5">Biotin synthesis protein BioH</fullName>
    </alternativeName>
    <alternativeName>
        <fullName evidence="5">Carboxylesterase BioH</fullName>
    </alternativeName>
</protein>
<keyword evidence="3 5" id="KW-0093">Biotin biosynthesis</keyword>
<dbReference type="GO" id="GO:0005737">
    <property type="term" value="C:cytoplasm"/>
    <property type="evidence" value="ECO:0007669"/>
    <property type="project" value="UniProtKB-SubCell"/>
</dbReference>
<feature type="binding site" evidence="5">
    <location>
        <position position="24"/>
    </location>
    <ligand>
        <name>substrate</name>
    </ligand>
</feature>
<feature type="binding site" evidence="5">
    <location>
        <begin position="156"/>
        <end position="160"/>
    </location>
    <ligand>
        <name>substrate</name>
    </ligand>
</feature>
<comment type="subunit">
    <text evidence="5">Monomer.</text>
</comment>
<evidence type="ECO:0000256" key="4">
    <source>
        <dbReference type="ARBA" id="ARBA00022801"/>
    </source>
</evidence>
<keyword evidence="2 5" id="KW-0963">Cytoplasm</keyword>